<proteinExistence type="inferred from homology"/>
<dbReference type="SUPFAM" id="SSF55781">
    <property type="entry name" value="GAF domain-like"/>
    <property type="match status" value="1"/>
</dbReference>
<gene>
    <name evidence="5" type="primary">hrcA</name>
    <name evidence="8" type="ORF">C8R28_100913</name>
</gene>
<organism evidence="8 9">
    <name type="scientific">Nitrosomonas ureae</name>
    <dbReference type="NCBI Taxonomy" id="44577"/>
    <lineage>
        <taxon>Bacteria</taxon>
        <taxon>Pseudomonadati</taxon>
        <taxon>Pseudomonadota</taxon>
        <taxon>Betaproteobacteria</taxon>
        <taxon>Nitrosomonadales</taxon>
        <taxon>Nitrosomonadaceae</taxon>
        <taxon>Nitrosomonas</taxon>
    </lineage>
</organism>
<evidence type="ECO:0000256" key="3">
    <source>
        <dbReference type="ARBA" id="ARBA00023016"/>
    </source>
</evidence>
<dbReference type="InterPro" id="IPR005104">
    <property type="entry name" value="WHTH_HrcA_DNA-bd"/>
</dbReference>
<keyword evidence="4 5" id="KW-0804">Transcription</keyword>
<dbReference type="AlphaFoldDB" id="A0A2T5IRY2"/>
<dbReference type="InterPro" id="IPR036390">
    <property type="entry name" value="WH_DNA-bd_sf"/>
</dbReference>
<dbReference type="InterPro" id="IPR021153">
    <property type="entry name" value="HrcA_C"/>
</dbReference>
<dbReference type="PANTHER" id="PTHR34824">
    <property type="entry name" value="HEAT-INDUCIBLE TRANSCRIPTION REPRESSOR HRCA"/>
    <property type="match status" value="1"/>
</dbReference>
<dbReference type="Pfam" id="PF01628">
    <property type="entry name" value="HrcA"/>
    <property type="match status" value="1"/>
</dbReference>
<feature type="domain" description="Winged helix-turn-helix transcription repressor HrcA DNA-binding" evidence="7">
    <location>
        <begin position="6"/>
        <end position="73"/>
    </location>
</feature>
<evidence type="ECO:0000313" key="9">
    <source>
        <dbReference type="Proteomes" id="UP000244110"/>
    </source>
</evidence>
<dbReference type="EMBL" id="QAOL01000009">
    <property type="protein sequence ID" value="PTQ86584.1"/>
    <property type="molecule type" value="Genomic_DNA"/>
</dbReference>
<dbReference type="NCBIfam" id="TIGR00331">
    <property type="entry name" value="hrcA"/>
    <property type="match status" value="1"/>
</dbReference>
<keyword evidence="2 5" id="KW-0805">Transcription regulation</keyword>
<comment type="similarity">
    <text evidence="5">Belongs to the HrcA family.</text>
</comment>
<dbReference type="Proteomes" id="UP000244110">
    <property type="component" value="Unassembled WGS sequence"/>
</dbReference>
<evidence type="ECO:0000256" key="5">
    <source>
        <dbReference type="HAMAP-Rule" id="MF_00081"/>
    </source>
</evidence>
<evidence type="ECO:0000259" key="7">
    <source>
        <dbReference type="Pfam" id="PF03444"/>
    </source>
</evidence>
<dbReference type="RefSeq" id="WP_107786491.1">
    <property type="nucleotide sequence ID" value="NZ_QAOL01000009.1"/>
</dbReference>
<dbReference type="GO" id="GO:0045892">
    <property type="term" value="P:negative regulation of DNA-templated transcription"/>
    <property type="evidence" value="ECO:0007669"/>
    <property type="project" value="UniProtKB-UniRule"/>
</dbReference>
<feature type="domain" description="Heat-inducible transcription repressor HrcA C-terminal" evidence="6">
    <location>
        <begin position="103"/>
        <end position="322"/>
    </location>
</feature>
<evidence type="ECO:0000256" key="2">
    <source>
        <dbReference type="ARBA" id="ARBA00023015"/>
    </source>
</evidence>
<dbReference type="InterPro" id="IPR002571">
    <property type="entry name" value="HrcA"/>
</dbReference>
<dbReference type="InterPro" id="IPR036388">
    <property type="entry name" value="WH-like_DNA-bd_sf"/>
</dbReference>
<evidence type="ECO:0000256" key="1">
    <source>
        <dbReference type="ARBA" id="ARBA00022491"/>
    </source>
</evidence>
<sequence length="339" mass="37659">MLNERAQILLKTLVERYIHEGQPVGSRSLSKFSGLDLSPATIRNVMADLEEMGLVVSPHTSAGRIPTPKGYRLFVDTLLVVKTLDKIELNHLENQLHPDNPSRLISAASQLLSELTRFAGVVITPKRKGAIFRYVEFMALSEKRILLIIVTPEGDVQNRILFTNTPYSQSDLIEAGNFINQNYAGCTLDQIRSRLDSELKQLRSKMISLMSAAIEMGGDAVNESSEAVVLTGEHNLLQVDDFSDNLNSLKNLFELFERKTKLLQLLELSRQAHGVKIFIGGESDSPSLEEFSVVTAPYEMEGKIVGTVGVIGPRRMAYERIIPIVDITAKLLSNSLSQH</sequence>
<dbReference type="HAMAP" id="MF_00081">
    <property type="entry name" value="HrcA"/>
    <property type="match status" value="1"/>
</dbReference>
<keyword evidence="1 5" id="KW-0678">Repressor</keyword>
<name>A0A2T5IRY2_9PROT</name>
<protein>
    <recommendedName>
        <fullName evidence="5">Heat-inducible transcription repressor HrcA</fullName>
    </recommendedName>
</protein>
<evidence type="ECO:0000313" key="8">
    <source>
        <dbReference type="EMBL" id="PTQ86584.1"/>
    </source>
</evidence>
<comment type="function">
    <text evidence="5">Negative regulator of class I heat shock genes (grpE-dnaK-dnaJ and groELS operons). Prevents heat-shock induction of these operons.</text>
</comment>
<evidence type="ECO:0000256" key="4">
    <source>
        <dbReference type="ARBA" id="ARBA00023163"/>
    </source>
</evidence>
<dbReference type="InterPro" id="IPR029016">
    <property type="entry name" value="GAF-like_dom_sf"/>
</dbReference>
<dbReference type="Gene3D" id="3.30.390.60">
    <property type="entry name" value="Heat-inducible transcription repressor hrca homolog, domain 3"/>
    <property type="match status" value="1"/>
</dbReference>
<dbReference type="PIRSF" id="PIRSF005485">
    <property type="entry name" value="HrcA"/>
    <property type="match status" value="1"/>
</dbReference>
<dbReference type="Gene3D" id="3.30.450.40">
    <property type="match status" value="1"/>
</dbReference>
<accession>A0A2T5IRY2</accession>
<comment type="caution">
    <text evidence="8">The sequence shown here is derived from an EMBL/GenBank/DDBJ whole genome shotgun (WGS) entry which is preliminary data.</text>
</comment>
<evidence type="ECO:0000259" key="6">
    <source>
        <dbReference type="Pfam" id="PF01628"/>
    </source>
</evidence>
<dbReference type="SUPFAM" id="SSF46785">
    <property type="entry name" value="Winged helix' DNA-binding domain"/>
    <property type="match status" value="1"/>
</dbReference>
<dbReference type="PANTHER" id="PTHR34824:SF1">
    <property type="entry name" value="HEAT-INDUCIBLE TRANSCRIPTION REPRESSOR HRCA"/>
    <property type="match status" value="1"/>
</dbReference>
<reference evidence="8 9" key="1">
    <citation type="submission" date="2018-04" db="EMBL/GenBank/DDBJ databases">
        <title>Active sludge and wastewater microbial communities from Klosterneuburg, Austria.</title>
        <authorList>
            <person name="Wagner M."/>
        </authorList>
    </citation>
    <scope>NUCLEOTIDE SEQUENCE [LARGE SCALE GENOMIC DNA]</scope>
    <source>
        <strain evidence="8 9">Nm4</strain>
    </source>
</reference>
<dbReference type="Gene3D" id="1.10.10.10">
    <property type="entry name" value="Winged helix-like DNA-binding domain superfamily/Winged helix DNA-binding domain"/>
    <property type="match status" value="1"/>
</dbReference>
<dbReference type="InterPro" id="IPR023120">
    <property type="entry name" value="WHTH_transcript_rep_HrcA_IDD"/>
</dbReference>
<dbReference type="GO" id="GO:0003677">
    <property type="term" value="F:DNA binding"/>
    <property type="evidence" value="ECO:0007669"/>
    <property type="project" value="InterPro"/>
</dbReference>
<dbReference type="Pfam" id="PF03444">
    <property type="entry name" value="WHD_HrcA"/>
    <property type="match status" value="1"/>
</dbReference>
<keyword evidence="3 5" id="KW-0346">Stress response</keyword>